<dbReference type="InterPro" id="IPR006674">
    <property type="entry name" value="HD_domain"/>
</dbReference>
<comment type="caution">
    <text evidence="4">The sequence shown here is derived from an EMBL/GenBank/DDBJ whole genome shotgun (WGS) entry which is preliminary data.</text>
</comment>
<dbReference type="Proteomes" id="UP000469523">
    <property type="component" value="Unassembled WGS sequence"/>
</dbReference>
<accession>A0A6N7XYX7</accession>
<reference evidence="4 5" key="1">
    <citation type="submission" date="2019-09" db="EMBL/GenBank/DDBJ databases">
        <title>In-depth cultivation of the pig gut microbiome towards novel bacterial diversity and tailored functional studies.</title>
        <authorList>
            <person name="Wylensek D."/>
            <person name="Hitch T.C.A."/>
            <person name="Clavel T."/>
        </authorList>
    </citation>
    <scope>NUCLEOTIDE SEQUENCE [LARGE SCALE GENOMIC DNA]</scope>
    <source>
        <strain evidence="4 5">WCA3-693-APC-4?</strain>
    </source>
</reference>
<dbReference type="GO" id="GO:0016793">
    <property type="term" value="F:triphosphoric monoester hydrolase activity"/>
    <property type="evidence" value="ECO:0007669"/>
    <property type="project" value="InterPro"/>
</dbReference>
<dbReference type="Pfam" id="PF13286">
    <property type="entry name" value="HD_assoc"/>
    <property type="match status" value="1"/>
</dbReference>
<sequence>MNIRLRIEEIEKNNLSQYAMLSQNSKGRKNFEGKCTMRTDFQRDRDRIIHSKSFRRLKHKTQVFIAPEGDHFRTRLTHTLEVAQIGRTLARALRLNEDLVEAIALGHDLGHTPFGHTGERVLNKLHPNGFHHNEQSIRVVDILEHKDEKIGLNLTYEVREGILNHSGEKISETLEGQLVKYADRIAYINHDIDDAIRAGVIKKESLPKKSVEILGKSHGERINTMILDIIKNSMKNDKIKMSDSVGAATNILREYMFENVYLNNNAKSEEYKAEYVIEQLYKYYLNNIEALPQEHLNIYKNIDCDIEDIICDYIAGTTDRYIVNLFNNIFLPKPWQKY</sequence>
<protein>
    <recommendedName>
        <fullName evidence="2">Deoxyguanosinetriphosphate triphosphohydrolase-like protein</fullName>
    </recommendedName>
</protein>
<dbReference type="NCBIfam" id="TIGR01353">
    <property type="entry name" value="dGTP_triPase"/>
    <property type="match status" value="1"/>
</dbReference>
<evidence type="ECO:0000256" key="2">
    <source>
        <dbReference type="HAMAP-Rule" id="MF_01212"/>
    </source>
</evidence>
<dbReference type="SUPFAM" id="SSF109604">
    <property type="entry name" value="HD-domain/PDEase-like"/>
    <property type="match status" value="1"/>
</dbReference>
<dbReference type="InterPro" id="IPR023023">
    <property type="entry name" value="dNTPase_2"/>
</dbReference>
<name>A0A6N7XYX7_9FIRM</name>
<proteinExistence type="inferred from homology"/>
<comment type="similarity">
    <text evidence="2">Belongs to the dGTPase family. Type 2 subfamily.</text>
</comment>
<dbReference type="SMART" id="SM00471">
    <property type="entry name" value="HDc"/>
    <property type="match status" value="1"/>
</dbReference>
<dbReference type="RefSeq" id="WP_154440161.1">
    <property type="nucleotide sequence ID" value="NZ_JAHLPJ010000001.1"/>
</dbReference>
<dbReference type="InterPro" id="IPR026875">
    <property type="entry name" value="PHydrolase_assoc_dom"/>
</dbReference>
<keyword evidence="1 2" id="KW-0378">Hydrolase</keyword>
<feature type="domain" description="HD" evidence="3">
    <location>
        <begin position="75"/>
        <end position="188"/>
    </location>
</feature>
<evidence type="ECO:0000256" key="1">
    <source>
        <dbReference type="ARBA" id="ARBA00022801"/>
    </source>
</evidence>
<evidence type="ECO:0000313" key="5">
    <source>
        <dbReference type="Proteomes" id="UP000469523"/>
    </source>
</evidence>
<dbReference type="InterPro" id="IPR051094">
    <property type="entry name" value="Diverse_Catalytic_Enzymes"/>
</dbReference>
<keyword evidence="5" id="KW-1185">Reference proteome</keyword>
<dbReference type="PROSITE" id="PS51831">
    <property type="entry name" value="HD"/>
    <property type="match status" value="1"/>
</dbReference>
<dbReference type="HAMAP" id="MF_01212">
    <property type="entry name" value="dGTPase_type2"/>
    <property type="match status" value="1"/>
</dbReference>
<dbReference type="InterPro" id="IPR006261">
    <property type="entry name" value="dGTPase"/>
</dbReference>
<dbReference type="EMBL" id="VUNQ01000019">
    <property type="protein sequence ID" value="MSU01754.1"/>
    <property type="molecule type" value="Genomic_DNA"/>
</dbReference>
<gene>
    <name evidence="4" type="ORF">FYJ83_09775</name>
</gene>
<dbReference type="PANTHER" id="PTHR35795">
    <property type="entry name" value="SLR1885 PROTEIN"/>
    <property type="match status" value="1"/>
</dbReference>
<evidence type="ECO:0000259" key="3">
    <source>
        <dbReference type="PROSITE" id="PS51831"/>
    </source>
</evidence>
<dbReference type="Pfam" id="PF01966">
    <property type="entry name" value="HD"/>
    <property type="match status" value="1"/>
</dbReference>
<dbReference type="InterPro" id="IPR003607">
    <property type="entry name" value="HD/PDEase_dom"/>
</dbReference>
<dbReference type="CDD" id="cd00077">
    <property type="entry name" value="HDc"/>
    <property type="match status" value="1"/>
</dbReference>
<dbReference type="NCBIfam" id="NF002327">
    <property type="entry name" value="PRK01286.1-2"/>
    <property type="match status" value="1"/>
</dbReference>
<dbReference type="AlphaFoldDB" id="A0A6N7XYX7"/>
<organism evidence="4 5">
    <name type="scientific">Tissierella pigra</name>
    <dbReference type="NCBI Taxonomy" id="2607614"/>
    <lineage>
        <taxon>Bacteria</taxon>
        <taxon>Bacillati</taxon>
        <taxon>Bacillota</taxon>
        <taxon>Tissierellia</taxon>
        <taxon>Tissierellales</taxon>
        <taxon>Tissierellaceae</taxon>
        <taxon>Tissierella</taxon>
    </lineage>
</organism>
<evidence type="ECO:0000313" key="4">
    <source>
        <dbReference type="EMBL" id="MSU01754.1"/>
    </source>
</evidence>
<dbReference type="PANTHER" id="PTHR35795:SF1">
    <property type="entry name" value="BIS(5'-NUCLEOSYL)-TETRAPHOSPHATASE, SYMMETRICAL"/>
    <property type="match status" value="1"/>
</dbReference>
<dbReference type="Gene3D" id="1.10.3210.10">
    <property type="entry name" value="Hypothetical protein af1432"/>
    <property type="match status" value="1"/>
</dbReference>